<feature type="domain" description="AMP-binding enzyme C-terminal" evidence="2">
    <location>
        <begin position="375"/>
        <end position="455"/>
    </location>
</feature>
<proteinExistence type="predicted"/>
<dbReference type="AlphaFoldDB" id="U5DCF1"/>
<dbReference type="Gene3D" id="3.40.50.12780">
    <property type="entry name" value="N-terminal domain of ligase-like"/>
    <property type="match status" value="1"/>
</dbReference>
<organism evidence="3 4">
    <name type="scientific">Rubidibacter lacunae KORDI 51-2</name>
    <dbReference type="NCBI Taxonomy" id="582515"/>
    <lineage>
        <taxon>Bacteria</taxon>
        <taxon>Bacillati</taxon>
        <taxon>Cyanobacteriota</taxon>
        <taxon>Cyanophyceae</taxon>
        <taxon>Oscillatoriophycideae</taxon>
        <taxon>Chroococcales</taxon>
        <taxon>Aphanothecaceae</taxon>
        <taxon>Rubidibacter</taxon>
    </lineage>
</organism>
<dbReference type="STRING" id="582515.KR51_00011370"/>
<dbReference type="PANTHER" id="PTHR43767">
    <property type="entry name" value="LONG-CHAIN-FATTY-ACID--COA LIGASE"/>
    <property type="match status" value="1"/>
</dbReference>
<dbReference type="FunCoup" id="U5DCF1">
    <property type="interactions" value="137"/>
</dbReference>
<name>U5DCF1_9CHRO</name>
<protein>
    <submittedName>
        <fullName evidence="3">Acyl-CoA synthetase (AMP-forming)/AMP-acid ligase II</fullName>
        <ecNumber evidence="3">6.2.1.26</ecNumber>
    </submittedName>
</protein>
<evidence type="ECO:0000259" key="2">
    <source>
        <dbReference type="Pfam" id="PF13193"/>
    </source>
</evidence>
<dbReference type="SUPFAM" id="SSF56801">
    <property type="entry name" value="Acetyl-CoA synthetase-like"/>
    <property type="match status" value="1"/>
</dbReference>
<reference evidence="3 4" key="1">
    <citation type="submission" date="2013-05" db="EMBL/GenBank/DDBJ databases">
        <title>Draft genome sequence of Rubidibacter lacunae KORDI 51-2.</title>
        <authorList>
            <person name="Choi D.H."/>
            <person name="Noh J.H."/>
            <person name="Kwon K.-K."/>
            <person name="Lee J.-H."/>
            <person name="Ryu J.-Y."/>
        </authorList>
    </citation>
    <scope>NUCLEOTIDE SEQUENCE [LARGE SCALE GENOMIC DNA]</scope>
    <source>
        <strain evidence="3 4">KORDI 51-2</strain>
    </source>
</reference>
<dbReference type="InterPro" id="IPR000873">
    <property type="entry name" value="AMP-dep_synth/lig_dom"/>
</dbReference>
<dbReference type="Gene3D" id="3.30.300.30">
    <property type="match status" value="1"/>
</dbReference>
<dbReference type="InterPro" id="IPR025110">
    <property type="entry name" value="AMP-bd_C"/>
</dbReference>
<gene>
    <name evidence="3" type="ORF">KR51_00011370</name>
</gene>
<dbReference type="Pfam" id="PF13193">
    <property type="entry name" value="AMP-binding_C"/>
    <property type="match status" value="1"/>
</dbReference>
<dbReference type="InterPro" id="IPR050237">
    <property type="entry name" value="ATP-dep_AMP-bd_enzyme"/>
</dbReference>
<dbReference type="EC" id="6.2.1.26" evidence="3"/>
<dbReference type="PANTHER" id="PTHR43767:SF1">
    <property type="entry name" value="NONRIBOSOMAL PEPTIDE SYNTHASE PES1 (EUROFUNG)-RELATED"/>
    <property type="match status" value="1"/>
</dbReference>
<evidence type="ECO:0000259" key="1">
    <source>
        <dbReference type="Pfam" id="PF00501"/>
    </source>
</evidence>
<dbReference type="EMBL" id="ASSJ01000030">
    <property type="protein sequence ID" value="ERN42208.1"/>
    <property type="molecule type" value="Genomic_DNA"/>
</dbReference>
<dbReference type="Pfam" id="PF00501">
    <property type="entry name" value="AMP-binding"/>
    <property type="match status" value="1"/>
</dbReference>
<keyword evidence="3" id="KW-0436">Ligase</keyword>
<accession>U5DCF1</accession>
<evidence type="ECO:0000313" key="3">
    <source>
        <dbReference type="EMBL" id="ERN42208.1"/>
    </source>
</evidence>
<dbReference type="InParanoid" id="U5DCF1"/>
<dbReference type="Proteomes" id="UP000016960">
    <property type="component" value="Unassembled WGS sequence"/>
</dbReference>
<dbReference type="RefSeq" id="WP_022605535.1">
    <property type="nucleotide sequence ID" value="NZ_ASSJ01000030.1"/>
</dbReference>
<keyword evidence="4" id="KW-1185">Reference proteome</keyword>
<dbReference type="OrthoDB" id="9765680at2"/>
<comment type="caution">
    <text evidence="3">The sequence shown here is derived from an EMBL/GenBank/DDBJ whole genome shotgun (WGS) entry which is preliminary data.</text>
</comment>
<sequence length="474" mass="51574">MTVLPLASLQARWRAGDRAWLIGGSAERLLDVAQRERDRLRASERILLVESDPVQLLAIFIASVERGCNVFLGSPQWRESEWQQAIALVVPNWIYRKGDRVPSPSLATNVPTPLATFPAIGIPTGGSSGQLRFALHDWQTLTAAAQGFQTYFGGGPVRAFCTLPLYHVSGLMQFVRVLNAGGQLAIASYKSLHFDMHTGALIAEPELVNIARDLFFISLVPTQLQRLMAAGGSRWLAGFGTVLLGGAPAWNELLAAARSESIRLAPTYGMTETASQVATLKPEDFLAGRTSSGCVLPHARVTIRGADGELLPPLQVGTIAIAAESLCWGYLPGNAIAREFLTDDVGYVDDDGQLVIVGRRSRKIVTGGENVTPEEIEAVIRSVPQIRDVCVVGIPDREWGEVVAAVVVLSAPAADTLPTDWVALVKAELRDRLSSFKQPKVWIACNSFPRNDRGKTDCARVREFAIAQYRRQCR</sequence>
<dbReference type="InterPro" id="IPR045851">
    <property type="entry name" value="AMP-bd_C_sf"/>
</dbReference>
<evidence type="ECO:0000313" key="4">
    <source>
        <dbReference type="Proteomes" id="UP000016960"/>
    </source>
</evidence>
<dbReference type="PATRIC" id="fig|582515.4.peg.1273"/>
<dbReference type="GO" id="GO:0008756">
    <property type="term" value="F:o-succinylbenzoate-CoA ligase activity"/>
    <property type="evidence" value="ECO:0007669"/>
    <property type="project" value="UniProtKB-EC"/>
</dbReference>
<feature type="domain" description="AMP-dependent synthetase/ligase" evidence="1">
    <location>
        <begin position="110"/>
        <end position="331"/>
    </location>
</feature>
<dbReference type="eggNOG" id="COG0318">
    <property type="taxonomic scope" value="Bacteria"/>
</dbReference>
<dbReference type="InterPro" id="IPR042099">
    <property type="entry name" value="ANL_N_sf"/>
</dbReference>